<accession>A0ABR8IQ13</accession>
<feature type="domain" description="CRISPR type III-associated protein" evidence="5">
    <location>
        <begin position="26"/>
        <end position="248"/>
    </location>
</feature>
<evidence type="ECO:0000256" key="2">
    <source>
        <dbReference type="ARBA" id="ARBA00016109"/>
    </source>
</evidence>
<keyword evidence="3" id="KW-0694">RNA-binding</keyword>
<dbReference type="InterPro" id="IPR005537">
    <property type="entry name" value="RAMP_III_fam"/>
</dbReference>
<dbReference type="RefSeq" id="WP_190385056.1">
    <property type="nucleotide sequence ID" value="NZ_JACJTM010000016.1"/>
</dbReference>
<evidence type="ECO:0000313" key="8">
    <source>
        <dbReference type="Proteomes" id="UP000660270"/>
    </source>
</evidence>
<evidence type="ECO:0000256" key="4">
    <source>
        <dbReference type="ARBA" id="ARBA00023118"/>
    </source>
</evidence>
<keyword evidence="8" id="KW-1185">Reference proteome</keyword>
<protein>
    <recommendedName>
        <fullName evidence="2">CRISPR system Cms protein Csm4</fullName>
    </recommendedName>
</protein>
<dbReference type="InterPro" id="IPR040932">
    <property type="entry name" value="Csm4_C"/>
</dbReference>
<evidence type="ECO:0000259" key="5">
    <source>
        <dbReference type="Pfam" id="PF03787"/>
    </source>
</evidence>
<evidence type="ECO:0000313" key="7">
    <source>
        <dbReference type="EMBL" id="MBD2685419.1"/>
    </source>
</evidence>
<keyword evidence="4" id="KW-0051">Antiviral defense</keyword>
<dbReference type="InterPro" id="IPR005510">
    <property type="entry name" value="Csm4"/>
</dbReference>
<feature type="domain" description="Csm4 C-terminal" evidence="6">
    <location>
        <begin position="269"/>
        <end position="354"/>
    </location>
</feature>
<dbReference type="NCBIfam" id="TIGR01903">
    <property type="entry name" value="cas5_csm4"/>
    <property type="match status" value="1"/>
</dbReference>
<dbReference type="Pfam" id="PF17953">
    <property type="entry name" value="Csm4_C"/>
    <property type="match status" value="1"/>
</dbReference>
<comment type="caution">
    <text evidence="7">The sequence shown here is derived from an EMBL/GenBank/DDBJ whole genome shotgun (WGS) entry which is preliminary data.</text>
</comment>
<evidence type="ECO:0000256" key="1">
    <source>
        <dbReference type="ARBA" id="ARBA00005772"/>
    </source>
</evidence>
<name>A0ABR8IQ13_APHFL</name>
<comment type="similarity">
    <text evidence="1">Belongs to the CRISPR-associated Csm4 family.</text>
</comment>
<evidence type="ECO:0000259" key="6">
    <source>
        <dbReference type="Pfam" id="PF17953"/>
    </source>
</evidence>
<dbReference type="EMBL" id="JACJTM010000016">
    <property type="protein sequence ID" value="MBD2685419.1"/>
    <property type="molecule type" value="Genomic_DNA"/>
</dbReference>
<gene>
    <name evidence="7" type="primary">csm4</name>
    <name evidence="7" type="ORF">H6G43_09325</name>
</gene>
<proteinExistence type="inferred from homology"/>
<evidence type="ECO:0000256" key="3">
    <source>
        <dbReference type="ARBA" id="ARBA00022884"/>
    </source>
</evidence>
<dbReference type="GeneID" id="78217119"/>
<organism evidence="7 8">
    <name type="scientific">Aphanizomenon flos-aquae FACHB-1249</name>
    <dbReference type="NCBI Taxonomy" id="2692889"/>
    <lineage>
        <taxon>Bacteria</taxon>
        <taxon>Bacillati</taxon>
        <taxon>Cyanobacteriota</taxon>
        <taxon>Cyanophyceae</taxon>
        <taxon>Nostocales</taxon>
        <taxon>Aphanizomenonaceae</taxon>
        <taxon>Aphanizomenon</taxon>
    </lineage>
</organism>
<dbReference type="Proteomes" id="UP000660270">
    <property type="component" value="Unassembled WGS sequence"/>
</dbReference>
<reference evidence="7 8" key="1">
    <citation type="journal article" date="2020" name="ISME J.">
        <title>Comparative genomics reveals insights into cyanobacterial evolution and habitat adaptation.</title>
        <authorList>
            <person name="Chen M.Y."/>
            <person name="Teng W.K."/>
            <person name="Zhao L."/>
            <person name="Hu C.X."/>
            <person name="Zhou Y.K."/>
            <person name="Han B.P."/>
            <person name="Song L.R."/>
            <person name="Shu W.S."/>
        </authorList>
    </citation>
    <scope>NUCLEOTIDE SEQUENCE [LARGE SCALE GENOMIC DNA]</scope>
    <source>
        <strain evidence="7 8">FACHB-1249</strain>
    </source>
</reference>
<dbReference type="Pfam" id="PF03787">
    <property type="entry name" value="RAMPs"/>
    <property type="match status" value="1"/>
</dbReference>
<sequence>MSVWKLVKLNFGNNPAHFGEVGIGMEETSDRVRSDTLFSAWITNYARLFRKDAVEELLQLFPTEKTPELIPPFRISSTFIYREVEKDSNKNTIYYLPRPLKFPINYPDNDLEFFKTYKKLNYLPLEIWQRWYQGKGFDQNADTKELIKYTKIGESIGDLNTAGTFDYKKAFKIHQLPKIGIDRVTTATNLYHTGFVHFAGDNNSAGLYFLLELSPEGEKLADKLQAALHLLGEEGIGGERSSGAGRFEIKWLDLLDLPEIWDKVINYKHGKFHTLMSLFWDYSISPDFLKNSSYEIQERGGWIVESQTRRKMVRMFSEGSVFTSSLPGKLVNVTPEQFTKHQIYRSGISLTLPINTKKEEEKEDDNC</sequence>